<feature type="transmembrane region" description="Helical" evidence="1">
    <location>
        <begin position="264"/>
        <end position="286"/>
    </location>
</feature>
<feature type="transmembrane region" description="Helical" evidence="1">
    <location>
        <begin position="785"/>
        <end position="808"/>
    </location>
</feature>
<dbReference type="STRING" id="215243.A0A0D2EL26"/>
<evidence type="ECO:0000313" key="4">
    <source>
        <dbReference type="EMBL" id="KIW48574.1"/>
    </source>
</evidence>
<keyword evidence="1" id="KW-1133">Transmembrane helix</keyword>
<dbReference type="OrthoDB" id="38531at2759"/>
<dbReference type="VEuPathDB" id="FungiDB:PV06_01146"/>
<dbReference type="SUPFAM" id="SSF53448">
    <property type="entry name" value="Nucleotide-diphospho-sugar transferases"/>
    <property type="match status" value="1"/>
</dbReference>
<dbReference type="Proteomes" id="UP000053342">
    <property type="component" value="Unassembled WGS sequence"/>
</dbReference>
<dbReference type="InterPro" id="IPR057688">
    <property type="entry name" value="DUF7928"/>
</dbReference>
<sequence length="902" mass="102112">MSPATLHPGPRRPKPIQVPTLDTIHQLDDNDDEDVAPDVIPDAAQRVASTTSSKVNGGELPPNYVKFEVMLLYLRQQQLEKRWAIENNTTEGVILRRGKDDYICRPLELPKHVNGFYDEATKLNVKVAMTVRTTVIQTFLSSYKHQYVPFNNGQRLRIIDSISELSFSKRHYYAAFVRGQGLLVVWDEDPTLLFDRAEHIQRYIVNMLWTAEDLAGEGDDEDDIEDEKTMIGLAPKQAETASGNYVIDPESKAGEVWEKPRKIVLYQSILVGLVAILTIFCLAIGWRRIAIEITIDHSYVRLAILIAAPLEAWLGWFFFMTLVNGVSQIIGPVAQLTKNSKFYSSRPPVRLTKKDLPHVTIQCPVYKEGLEAVIHPTMVSINKAISTYELQGGSANILINDDGLQLISEEHARRRLQYYEDNNIGWIARPPHQPKGDENGENVYVRAGKFKKASNMNYCLDVSVRIEDKMAQTIRTPTWTQEDENLLYQHCFDEVIKEDQGRTWGNGDIRVGDYILLIDSDTRVPEDCLLDAVSEMEASPEVAIIQYSSGVLNVTTSFFERAITFFTNLVYTAIRFAVANGDVAAFVGHNAILRWSAVQDVRYSDAVTGSEKYWAENTVSEDFDMALRLQGRGYILRFGTYCGDKFKEGVSLTVYDELARWEKYAYGCAELVFQPFRYWFVRGPFTPMFRRFMCSPMSLMGKITIMAYVGTYFAIASAWPLTVMNYFLIGWLNGYIDQAYVNSFNIYFGIVVVFQALGTVSLAVLRYRTENRSLLGSLIENLANLLLLTVYLGGLSLHVSQAILSYLFSIDMTWGATAKEAENTSFFREIPVILKKFKFTFCFCLVSTTTMIVMAGVGPVGALVPYDWRITTFTAIFPLAILTVNHFLLPLALNPGLMQFTF</sequence>
<dbReference type="AlphaFoldDB" id="A0A0D2EL26"/>
<dbReference type="InterPro" id="IPR029044">
    <property type="entry name" value="Nucleotide-diphossugar_trans"/>
</dbReference>
<evidence type="ECO:0000259" key="2">
    <source>
        <dbReference type="Pfam" id="PF13632"/>
    </source>
</evidence>
<evidence type="ECO:0000256" key="1">
    <source>
        <dbReference type="SAM" id="Phobius"/>
    </source>
</evidence>
<dbReference type="HOGENOM" id="CLU_008220_0_0_1"/>
<dbReference type="Pfam" id="PF25550">
    <property type="entry name" value="DUF7928"/>
    <property type="match status" value="1"/>
</dbReference>
<reference evidence="4 5" key="1">
    <citation type="submission" date="2015-01" db="EMBL/GenBank/DDBJ databases">
        <title>The Genome Sequence of Exophiala oligosperma CBS72588.</title>
        <authorList>
            <consortium name="The Broad Institute Genomics Platform"/>
            <person name="Cuomo C."/>
            <person name="de Hoog S."/>
            <person name="Gorbushina A."/>
            <person name="Stielow B."/>
            <person name="Teixiera M."/>
            <person name="Abouelleil A."/>
            <person name="Chapman S.B."/>
            <person name="Priest M."/>
            <person name="Young S.K."/>
            <person name="Wortman J."/>
            <person name="Nusbaum C."/>
            <person name="Birren B."/>
        </authorList>
    </citation>
    <scope>NUCLEOTIDE SEQUENCE [LARGE SCALE GENOMIC DNA]</scope>
    <source>
        <strain evidence="4 5">CBS 72588</strain>
    </source>
</reference>
<protein>
    <submittedName>
        <fullName evidence="4">Uncharacterized protein</fullName>
    </submittedName>
</protein>
<dbReference type="EMBL" id="KN847332">
    <property type="protein sequence ID" value="KIW48573.1"/>
    <property type="molecule type" value="Genomic_DNA"/>
</dbReference>
<feature type="transmembrane region" description="Helical" evidence="1">
    <location>
        <begin position="744"/>
        <end position="765"/>
    </location>
</feature>
<dbReference type="Pfam" id="PF13632">
    <property type="entry name" value="Glyco_trans_2_3"/>
    <property type="match status" value="1"/>
</dbReference>
<keyword evidence="5" id="KW-1185">Reference proteome</keyword>
<organism evidence="4 5">
    <name type="scientific">Exophiala oligosperma</name>
    <dbReference type="NCBI Taxonomy" id="215243"/>
    <lineage>
        <taxon>Eukaryota</taxon>
        <taxon>Fungi</taxon>
        <taxon>Dikarya</taxon>
        <taxon>Ascomycota</taxon>
        <taxon>Pezizomycotina</taxon>
        <taxon>Eurotiomycetes</taxon>
        <taxon>Chaetothyriomycetidae</taxon>
        <taxon>Chaetothyriales</taxon>
        <taxon>Herpotrichiellaceae</taxon>
        <taxon>Exophiala</taxon>
    </lineage>
</organism>
<accession>A0A0D2EL26</accession>
<feature type="transmembrane region" description="Helical" evidence="1">
    <location>
        <begin position="298"/>
        <end position="319"/>
    </location>
</feature>
<evidence type="ECO:0000313" key="5">
    <source>
        <dbReference type="Proteomes" id="UP000053342"/>
    </source>
</evidence>
<dbReference type="Gene3D" id="3.90.550.10">
    <property type="entry name" value="Spore Coat Polysaccharide Biosynthesis Protein SpsA, Chain A"/>
    <property type="match status" value="1"/>
</dbReference>
<dbReference type="PANTHER" id="PTHR35408:SF3">
    <property type="entry name" value="GLYCOSYLTRANSFERASE 2-LIKE DOMAIN-CONTAINING PROTEIN"/>
    <property type="match status" value="1"/>
</dbReference>
<name>A0A0D2EL26_9EURO</name>
<keyword evidence="1" id="KW-0812">Transmembrane</keyword>
<dbReference type="InterPro" id="IPR001173">
    <property type="entry name" value="Glyco_trans_2-like"/>
</dbReference>
<dbReference type="RefSeq" id="XP_016268789.1">
    <property type="nucleotide sequence ID" value="XM_016401736.1"/>
</dbReference>
<proteinExistence type="predicted"/>
<evidence type="ECO:0000259" key="3">
    <source>
        <dbReference type="Pfam" id="PF25550"/>
    </source>
</evidence>
<dbReference type="PANTHER" id="PTHR35408">
    <property type="entry name" value="CHROMOSOME 15, WHOLE GENOME SHOTGUN SEQUENCE"/>
    <property type="match status" value="1"/>
</dbReference>
<gene>
    <name evidence="4" type="ORF">PV06_01146</name>
</gene>
<dbReference type="GeneID" id="27353220"/>
<feature type="transmembrane region" description="Helical" evidence="1">
    <location>
        <begin position="705"/>
        <end position="732"/>
    </location>
</feature>
<feature type="domain" description="DUF7928" evidence="3">
    <location>
        <begin position="66"/>
        <end position="215"/>
    </location>
</feature>
<feature type="domain" description="Glycosyltransferase 2-like" evidence="2">
    <location>
        <begin position="514"/>
        <end position="727"/>
    </location>
</feature>
<dbReference type="EMBL" id="KN847332">
    <property type="protein sequence ID" value="KIW48574.1"/>
    <property type="molecule type" value="Genomic_DNA"/>
</dbReference>
<keyword evidence="1" id="KW-0472">Membrane</keyword>
<dbReference type="RefSeq" id="XP_016268790.1">
    <property type="nucleotide sequence ID" value="XM_016401737.1"/>
</dbReference>
<feature type="transmembrane region" description="Helical" evidence="1">
    <location>
        <begin position="870"/>
        <end position="893"/>
    </location>
</feature>
<feature type="transmembrane region" description="Helical" evidence="1">
    <location>
        <begin position="839"/>
        <end position="864"/>
    </location>
</feature>